<dbReference type="GO" id="GO:0003677">
    <property type="term" value="F:DNA binding"/>
    <property type="evidence" value="ECO:0007669"/>
    <property type="project" value="UniProtKB-KW"/>
</dbReference>
<dbReference type="EMBL" id="JARIHO010000072">
    <property type="protein sequence ID" value="KAJ7312509.1"/>
    <property type="molecule type" value="Genomic_DNA"/>
</dbReference>
<evidence type="ECO:0000313" key="4">
    <source>
        <dbReference type="Proteomes" id="UP001218218"/>
    </source>
</evidence>
<dbReference type="AlphaFoldDB" id="A0AAD7EDG9"/>
<dbReference type="InterPro" id="IPR010998">
    <property type="entry name" value="Integrase_recombinase_N"/>
</dbReference>
<gene>
    <name evidence="3" type="ORF">DFH08DRAFT_717678</name>
</gene>
<evidence type="ECO:0000256" key="2">
    <source>
        <dbReference type="ARBA" id="ARBA00023172"/>
    </source>
</evidence>
<keyword evidence="4" id="KW-1185">Reference proteome</keyword>
<evidence type="ECO:0000313" key="3">
    <source>
        <dbReference type="EMBL" id="KAJ7312509.1"/>
    </source>
</evidence>
<protein>
    <recommendedName>
        <fullName evidence="5">Integrase</fullName>
    </recommendedName>
</protein>
<dbReference type="Gene3D" id="1.10.443.10">
    <property type="entry name" value="Intergrase catalytic core"/>
    <property type="match status" value="1"/>
</dbReference>
<dbReference type="Proteomes" id="UP001218218">
    <property type="component" value="Unassembled WGS sequence"/>
</dbReference>
<dbReference type="SUPFAM" id="SSF56349">
    <property type="entry name" value="DNA breaking-rejoining enzymes"/>
    <property type="match status" value="1"/>
</dbReference>
<proteinExistence type="predicted"/>
<evidence type="ECO:0008006" key="5">
    <source>
        <dbReference type="Google" id="ProtNLM"/>
    </source>
</evidence>
<name>A0AAD7EDG9_9AGAR</name>
<dbReference type="InterPro" id="IPR052925">
    <property type="entry name" value="Phage_Integrase-like_Recomb"/>
</dbReference>
<keyword evidence="2" id="KW-0233">DNA recombination</keyword>
<dbReference type="GO" id="GO:0006310">
    <property type="term" value="P:DNA recombination"/>
    <property type="evidence" value="ECO:0007669"/>
    <property type="project" value="UniProtKB-KW"/>
</dbReference>
<comment type="caution">
    <text evidence="3">The sequence shown here is derived from an EMBL/GenBank/DDBJ whole genome shotgun (WGS) entry which is preliminary data.</text>
</comment>
<dbReference type="GO" id="GO:0015074">
    <property type="term" value="P:DNA integration"/>
    <property type="evidence" value="ECO:0007669"/>
    <property type="project" value="InterPro"/>
</dbReference>
<accession>A0AAD7EDG9</accession>
<dbReference type="SUPFAM" id="SSF47823">
    <property type="entry name" value="lambda integrase-like, N-terminal domain"/>
    <property type="match status" value="1"/>
</dbReference>
<dbReference type="PANTHER" id="PTHR34605">
    <property type="entry name" value="PHAGE_INTEGRASE DOMAIN-CONTAINING PROTEIN"/>
    <property type="match status" value="1"/>
</dbReference>
<reference evidence="3" key="1">
    <citation type="submission" date="2023-03" db="EMBL/GenBank/DDBJ databases">
        <title>Massive genome expansion in bonnet fungi (Mycena s.s.) driven by repeated elements and novel gene families across ecological guilds.</title>
        <authorList>
            <consortium name="Lawrence Berkeley National Laboratory"/>
            <person name="Harder C.B."/>
            <person name="Miyauchi S."/>
            <person name="Viragh M."/>
            <person name="Kuo A."/>
            <person name="Thoen E."/>
            <person name="Andreopoulos B."/>
            <person name="Lu D."/>
            <person name="Skrede I."/>
            <person name="Drula E."/>
            <person name="Henrissat B."/>
            <person name="Morin E."/>
            <person name="Kohler A."/>
            <person name="Barry K."/>
            <person name="LaButti K."/>
            <person name="Morin E."/>
            <person name="Salamov A."/>
            <person name="Lipzen A."/>
            <person name="Mereny Z."/>
            <person name="Hegedus B."/>
            <person name="Baldrian P."/>
            <person name="Stursova M."/>
            <person name="Weitz H."/>
            <person name="Taylor A."/>
            <person name="Grigoriev I.V."/>
            <person name="Nagy L.G."/>
            <person name="Martin F."/>
            <person name="Kauserud H."/>
        </authorList>
    </citation>
    <scope>NUCLEOTIDE SEQUENCE</scope>
    <source>
        <strain evidence="3">CBHHK002</strain>
    </source>
</reference>
<keyword evidence="1" id="KW-0238">DNA-binding</keyword>
<organism evidence="3 4">
    <name type="scientific">Mycena albidolilacea</name>
    <dbReference type="NCBI Taxonomy" id="1033008"/>
    <lineage>
        <taxon>Eukaryota</taxon>
        <taxon>Fungi</taxon>
        <taxon>Dikarya</taxon>
        <taxon>Basidiomycota</taxon>
        <taxon>Agaricomycotina</taxon>
        <taxon>Agaricomycetes</taxon>
        <taxon>Agaricomycetidae</taxon>
        <taxon>Agaricales</taxon>
        <taxon>Marasmiineae</taxon>
        <taxon>Mycenaceae</taxon>
        <taxon>Mycena</taxon>
    </lineage>
</organism>
<evidence type="ECO:0000256" key="1">
    <source>
        <dbReference type="ARBA" id="ARBA00023125"/>
    </source>
</evidence>
<sequence length="356" mass="38867">MRTSRRGTHGVPLNAEAKAKIQHALEHAWADSTIEKCSQGLEAYHRFCDKQQIPVSYRLPASEELLCAFAAARVGEIAGGTARSAVAAVKAWHIIQDTLWMGGLRLRYTLKGVEKLVPSNSSCDELPPVTKDMLNQLEKELNLTTPEDTAVFAAACCAFWGQIRLGEILSDTQGAYFEGRIPLGTDFSPSATPAGTRVLRLPCTKTKGAKGNNSILCRQNSVTDPVNTTINHIAVNNIPPDHPLFSYRNDKGRLVCLSHRKFLQRCNDVWKKHGIPSITGHSFCIGGTTHLLIAGVNPDVVQAMGRWWPSILTHQIRTAITFKAKAGTINPQTSINFKAKASTINPHPIQIGGHPS</sequence>
<dbReference type="Gene3D" id="1.10.150.130">
    <property type="match status" value="1"/>
</dbReference>
<dbReference type="InterPro" id="IPR013762">
    <property type="entry name" value="Integrase-like_cat_sf"/>
</dbReference>
<dbReference type="PANTHER" id="PTHR34605:SF4">
    <property type="entry name" value="DNA ADENINE METHYLTRANSFERASE"/>
    <property type="match status" value="1"/>
</dbReference>
<dbReference type="InterPro" id="IPR011010">
    <property type="entry name" value="DNA_brk_join_enz"/>
</dbReference>